<dbReference type="Proteomes" id="UP000828390">
    <property type="component" value="Unassembled WGS sequence"/>
</dbReference>
<evidence type="ECO:0000313" key="3">
    <source>
        <dbReference type="EMBL" id="KAH3832908.1"/>
    </source>
</evidence>
<gene>
    <name evidence="3" type="ORF">DPMN_106204</name>
</gene>
<dbReference type="AlphaFoldDB" id="A0A9D4K4K2"/>
<proteinExistence type="predicted"/>
<protein>
    <submittedName>
        <fullName evidence="3">Uncharacterized protein</fullName>
    </submittedName>
</protein>
<feature type="coiled-coil region" evidence="1">
    <location>
        <begin position="2"/>
        <end position="36"/>
    </location>
</feature>
<dbReference type="PRINTS" id="PR01217">
    <property type="entry name" value="PRICHEXTENSN"/>
</dbReference>
<feature type="compositionally biased region" description="Polar residues" evidence="2">
    <location>
        <begin position="533"/>
        <end position="554"/>
    </location>
</feature>
<feature type="coiled-coil region" evidence="1">
    <location>
        <begin position="83"/>
        <end position="113"/>
    </location>
</feature>
<feature type="compositionally biased region" description="Basic and acidic residues" evidence="2">
    <location>
        <begin position="253"/>
        <end position="273"/>
    </location>
</feature>
<dbReference type="EMBL" id="JAIWYP010000004">
    <property type="protein sequence ID" value="KAH3832908.1"/>
    <property type="molecule type" value="Genomic_DNA"/>
</dbReference>
<sequence>MYVSETNEMAQKEAEIEKMNAEIEEFKREARELRIINRNVIYRVAVEDQNFKDTTKYLRRFESQLKRTQMLTAKAEGIDDDLVVAYRKEKEKLKEAQESAERLQKLHDTHKENLEFVNKYLKSYFEEYGMINGGEDLIPSDVLKKILHERSAVLSHCRIDDHDDDDDIVFSTRMDNSPAPINCTRDSDTNGRESPIATVKATETYEPEIDTSPKLEGALGSLKTNSTVFLSRIQGAHELKRKGEEQNIALKTQEEKLLSPSRKANDSVKEKRTSRQRSTGASTAKRQVHTRDARTNNVSQKLAPKPQIDAIQAKCKTVTLPGFESRINVRPTTSESSAGLNWSKQKQGVKLPAVVGMRKSRCIGRSSRSTHTPAPPIGRSSTSTHTPAPRIGRSSSYAHTPAPPIGRSSSSTHTPAPPIGRSSSSTHSPAPPIGRSSSSTHSPAPPIGRSSSPSHTPAPPIERPSSSTHTPAPPIGRSSSSTHSPAPPIGRSSSSTHSPAPPIGRSSSPSHTPAPPIERPSSSTHTPAPPIGRSSSSTHTPATSIGRSSRSTHTPVPPRTKNEEKKRFSRKNKTNDSLNKLDR</sequence>
<dbReference type="PANTHER" id="PTHR36497:SF1">
    <property type="entry name" value="PROTEIN CBG17883"/>
    <property type="match status" value="1"/>
</dbReference>
<organism evidence="3 4">
    <name type="scientific">Dreissena polymorpha</name>
    <name type="common">Zebra mussel</name>
    <name type="synonym">Mytilus polymorpha</name>
    <dbReference type="NCBI Taxonomy" id="45954"/>
    <lineage>
        <taxon>Eukaryota</taxon>
        <taxon>Metazoa</taxon>
        <taxon>Spiralia</taxon>
        <taxon>Lophotrochozoa</taxon>
        <taxon>Mollusca</taxon>
        <taxon>Bivalvia</taxon>
        <taxon>Autobranchia</taxon>
        <taxon>Heteroconchia</taxon>
        <taxon>Euheterodonta</taxon>
        <taxon>Imparidentia</taxon>
        <taxon>Neoheterodontei</taxon>
        <taxon>Myida</taxon>
        <taxon>Dreissenoidea</taxon>
        <taxon>Dreissenidae</taxon>
        <taxon>Dreissena</taxon>
    </lineage>
</organism>
<feature type="region of interest" description="Disordered" evidence="2">
    <location>
        <begin position="172"/>
        <end position="193"/>
    </location>
</feature>
<feature type="compositionally biased region" description="Polar residues" evidence="2">
    <location>
        <begin position="276"/>
        <end position="285"/>
    </location>
</feature>
<keyword evidence="4" id="KW-1185">Reference proteome</keyword>
<name>A0A9D4K4K2_DREPO</name>
<dbReference type="PANTHER" id="PTHR36497">
    <property type="entry name" value="PROTEIN CBG17883"/>
    <property type="match status" value="1"/>
</dbReference>
<evidence type="ECO:0000256" key="1">
    <source>
        <dbReference type="SAM" id="Coils"/>
    </source>
</evidence>
<keyword evidence="1" id="KW-0175">Coiled coil</keyword>
<reference evidence="3" key="2">
    <citation type="submission" date="2020-11" db="EMBL/GenBank/DDBJ databases">
        <authorList>
            <person name="McCartney M.A."/>
            <person name="Auch B."/>
            <person name="Kono T."/>
            <person name="Mallez S."/>
            <person name="Becker A."/>
            <person name="Gohl D.M."/>
            <person name="Silverstein K.A.T."/>
            <person name="Koren S."/>
            <person name="Bechman K.B."/>
            <person name="Herman A."/>
            <person name="Abrahante J.E."/>
            <person name="Garbe J."/>
        </authorList>
    </citation>
    <scope>NUCLEOTIDE SEQUENCE</scope>
    <source>
        <strain evidence="3">Duluth1</strain>
        <tissue evidence="3">Whole animal</tissue>
    </source>
</reference>
<reference evidence="3" key="1">
    <citation type="journal article" date="2019" name="bioRxiv">
        <title>The Genome of the Zebra Mussel, Dreissena polymorpha: A Resource for Invasive Species Research.</title>
        <authorList>
            <person name="McCartney M.A."/>
            <person name="Auch B."/>
            <person name="Kono T."/>
            <person name="Mallez S."/>
            <person name="Zhang Y."/>
            <person name="Obille A."/>
            <person name="Becker A."/>
            <person name="Abrahante J.E."/>
            <person name="Garbe J."/>
            <person name="Badalamenti J.P."/>
            <person name="Herman A."/>
            <person name="Mangelson H."/>
            <person name="Liachko I."/>
            <person name="Sullivan S."/>
            <person name="Sone E.D."/>
            <person name="Koren S."/>
            <person name="Silverstein K.A.T."/>
            <person name="Beckman K.B."/>
            <person name="Gohl D.M."/>
        </authorList>
    </citation>
    <scope>NUCLEOTIDE SEQUENCE</scope>
    <source>
        <strain evidence="3">Duluth1</strain>
        <tissue evidence="3">Whole animal</tissue>
    </source>
</reference>
<evidence type="ECO:0000256" key="2">
    <source>
        <dbReference type="SAM" id="MobiDB-lite"/>
    </source>
</evidence>
<feature type="region of interest" description="Disordered" evidence="2">
    <location>
        <begin position="351"/>
        <end position="583"/>
    </location>
</feature>
<evidence type="ECO:0000313" key="4">
    <source>
        <dbReference type="Proteomes" id="UP000828390"/>
    </source>
</evidence>
<accession>A0A9D4K4K2</accession>
<feature type="region of interest" description="Disordered" evidence="2">
    <location>
        <begin position="253"/>
        <end position="305"/>
    </location>
</feature>
<comment type="caution">
    <text evidence="3">The sequence shown here is derived from an EMBL/GenBank/DDBJ whole genome shotgun (WGS) entry which is preliminary data.</text>
</comment>